<evidence type="ECO:0008006" key="3">
    <source>
        <dbReference type="Google" id="ProtNLM"/>
    </source>
</evidence>
<evidence type="ECO:0000313" key="1">
    <source>
        <dbReference type="EMBL" id="THU80656.1"/>
    </source>
</evidence>
<protein>
    <recommendedName>
        <fullName evidence="3">Metallo-beta-lactamase domain-containing protein</fullName>
    </recommendedName>
</protein>
<evidence type="ECO:0000313" key="2">
    <source>
        <dbReference type="Proteomes" id="UP000297245"/>
    </source>
</evidence>
<gene>
    <name evidence="1" type="ORF">K435DRAFT_785353</name>
</gene>
<dbReference type="PANTHER" id="PTHR33835:SF1">
    <property type="entry name" value="METALLO-BETA-LACTAMASE DOMAIN-CONTAINING PROTEIN"/>
    <property type="match status" value="1"/>
</dbReference>
<sequence>MSETVIREVAKNVWTFSRPFARFGIFPIGGRSTAIKLQDGNVWILASTPLDSQTKSTLDTLGPVRFIVGADAVHHLYLSEFKRAYPDAKLIAPKDATERVQDKSLKFDGVWGVDSRDTNYFSGFKNKDVAFFHPASKTMIQADLLFNLPPTEQYSKSKSSGKVPGFSTFGPSSWLHSKVTSALAVDNAWDFDRIIPCHGDVIEKDGNKAWREVYKSFL</sequence>
<organism evidence="1 2">
    <name type="scientific">Dendrothele bispora (strain CBS 962.96)</name>
    <dbReference type="NCBI Taxonomy" id="1314807"/>
    <lineage>
        <taxon>Eukaryota</taxon>
        <taxon>Fungi</taxon>
        <taxon>Dikarya</taxon>
        <taxon>Basidiomycota</taxon>
        <taxon>Agaricomycotina</taxon>
        <taxon>Agaricomycetes</taxon>
        <taxon>Agaricomycetidae</taxon>
        <taxon>Agaricales</taxon>
        <taxon>Agaricales incertae sedis</taxon>
        <taxon>Dendrothele</taxon>
    </lineage>
</organism>
<name>A0A4S8KXC3_DENBC</name>
<dbReference type="InterPro" id="IPR025638">
    <property type="entry name" value="DUF4336"/>
</dbReference>
<accession>A0A4S8KXC3</accession>
<proteinExistence type="predicted"/>
<dbReference type="InterPro" id="IPR036866">
    <property type="entry name" value="RibonucZ/Hydroxyglut_hydro"/>
</dbReference>
<keyword evidence="2" id="KW-1185">Reference proteome</keyword>
<dbReference type="PANTHER" id="PTHR33835">
    <property type="entry name" value="YALI0C07656P"/>
    <property type="match status" value="1"/>
</dbReference>
<dbReference type="OrthoDB" id="421671at2759"/>
<dbReference type="EMBL" id="ML179884">
    <property type="protein sequence ID" value="THU80656.1"/>
    <property type="molecule type" value="Genomic_DNA"/>
</dbReference>
<reference evidence="1 2" key="1">
    <citation type="journal article" date="2019" name="Nat. Ecol. Evol.">
        <title>Megaphylogeny resolves global patterns of mushroom evolution.</title>
        <authorList>
            <person name="Varga T."/>
            <person name="Krizsan K."/>
            <person name="Foldi C."/>
            <person name="Dima B."/>
            <person name="Sanchez-Garcia M."/>
            <person name="Sanchez-Ramirez S."/>
            <person name="Szollosi G.J."/>
            <person name="Szarkandi J.G."/>
            <person name="Papp V."/>
            <person name="Albert L."/>
            <person name="Andreopoulos W."/>
            <person name="Angelini C."/>
            <person name="Antonin V."/>
            <person name="Barry K.W."/>
            <person name="Bougher N.L."/>
            <person name="Buchanan P."/>
            <person name="Buyck B."/>
            <person name="Bense V."/>
            <person name="Catcheside P."/>
            <person name="Chovatia M."/>
            <person name="Cooper J."/>
            <person name="Damon W."/>
            <person name="Desjardin D."/>
            <person name="Finy P."/>
            <person name="Geml J."/>
            <person name="Haridas S."/>
            <person name="Hughes K."/>
            <person name="Justo A."/>
            <person name="Karasinski D."/>
            <person name="Kautmanova I."/>
            <person name="Kiss B."/>
            <person name="Kocsube S."/>
            <person name="Kotiranta H."/>
            <person name="LaButti K.M."/>
            <person name="Lechner B.E."/>
            <person name="Liimatainen K."/>
            <person name="Lipzen A."/>
            <person name="Lukacs Z."/>
            <person name="Mihaltcheva S."/>
            <person name="Morgado L.N."/>
            <person name="Niskanen T."/>
            <person name="Noordeloos M.E."/>
            <person name="Ohm R.A."/>
            <person name="Ortiz-Santana B."/>
            <person name="Ovrebo C."/>
            <person name="Racz N."/>
            <person name="Riley R."/>
            <person name="Savchenko A."/>
            <person name="Shiryaev A."/>
            <person name="Soop K."/>
            <person name="Spirin V."/>
            <person name="Szebenyi C."/>
            <person name="Tomsovsky M."/>
            <person name="Tulloss R.E."/>
            <person name="Uehling J."/>
            <person name="Grigoriev I.V."/>
            <person name="Vagvolgyi C."/>
            <person name="Papp T."/>
            <person name="Martin F.M."/>
            <person name="Miettinen O."/>
            <person name="Hibbett D.S."/>
            <person name="Nagy L.G."/>
        </authorList>
    </citation>
    <scope>NUCLEOTIDE SEQUENCE [LARGE SCALE GENOMIC DNA]</scope>
    <source>
        <strain evidence="1 2">CBS 962.96</strain>
    </source>
</reference>
<dbReference type="SUPFAM" id="SSF56281">
    <property type="entry name" value="Metallo-hydrolase/oxidoreductase"/>
    <property type="match status" value="1"/>
</dbReference>
<dbReference type="AlphaFoldDB" id="A0A4S8KXC3"/>
<dbReference type="Proteomes" id="UP000297245">
    <property type="component" value="Unassembled WGS sequence"/>
</dbReference>